<proteinExistence type="predicted"/>
<dbReference type="PROSITE" id="PS50005">
    <property type="entry name" value="TPR"/>
    <property type="match status" value="1"/>
</dbReference>
<dbReference type="Gene3D" id="1.25.40.10">
    <property type="entry name" value="Tetratricopeptide repeat domain"/>
    <property type="match status" value="1"/>
</dbReference>
<dbReference type="EMBL" id="NEDP02001046">
    <property type="protein sequence ID" value="OWF54394.1"/>
    <property type="molecule type" value="Genomic_DNA"/>
</dbReference>
<protein>
    <submittedName>
        <fullName evidence="3">Tetratricopeptide repeat protein 33</fullName>
    </submittedName>
</protein>
<dbReference type="PANTHER" id="PTHR15544:SF0">
    <property type="entry name" value="TETRATRICOPEPTIDE REPEAT PROTEIN 33"/>
    <property type="match status" value="1"/>
</dbReference>
<evidence type="ECO:0000313" key="4">
    <source>
        <dbReference type="Proteomes" id="UP000242188"/>
    </source>
</evidence>
<evidence type="ECO:0000313" key="3">
    <source>
        <dbReference type="EMBL" id="OWF54394.1"/>
    </source>
</evidence>
<dbReference type="OrthoDB" id="2423701at2759"/>
<dbReference type="STRING" id="6573.A0A210R094"/>
<sequence>MTAFGWKRKVGEKVARTASAAFESDAKDEENPEDLDVDWLTLVPPRKIICLEDAIAKSNRLKQEGTVLADSERYWEAIRKWDEAIKLTSTDETLYEMKSQVFLILCELYPAVHMGERAVDLKPTWWVAHQTLGRARLGMGEVKLALKSFSRAVHLNPAKRALWKDDLWWAAELWKKHTDSVKSLLAKAEPESSVVIKEYSEDEHIEDEENVSIKKTVKSHENMFTHTGTSKLKKRDSNEQSDMKPASLPKNYVHMRDT</sequence>
<evidence type="ECO:0000256" key="1">
    <source>
        <dbReference type="PROSITE-ProRule" id="PRU00339"/>
    </source>
</evidence>
<reference evidence="3 4" key="1">
    <citation type="journal article" date="2017" name="Nat. Ecol. Evol.">
        <title>Scallop genome provides insights into evolution of bilaterian karyotype and development.</title>
        <authorList>
            <person name="Wang S."/>
            <person name="Zhang J."/>
            <person name="Jiao W."/>
            <person name="Li J."/>
            <person name="Xun X."/>
            <person name="Sun Y."/>
            <person name="Guo X."/>
            <person name="Huan P."/>
            <person name="Dong B."/>
            <person name="Zhang L."/>
            <person name="Hu X."/>
            <person name="Sun X."/>
            <person name="Wang J."/>
            <person name="Zhao C."/>
            <person name="Wang Y."/>
            <person name="Wang D."/>
            <person name="Huang X."/>
            <person name="Wang R."/>
            <person name="Lv J."/>
            <person name="Li Y."/>
            <person name="Zhang Z."/>
            <person name="Liu B."/>
            <person name="Lu W."/>
            <person name="Hui Y."/>
            <person name="Liang J."/>
            <person name="Zhou Z."/>
            <person name="Hou R."/>
            <person name="Li X."/>
            <person name="Liu Y."/>
            <person name="Li H."/>
            <person name="Ning X."/>
            <person name="Lin Y."/>
            <person name="Zhao L."/>
            <person name="Xing Q."/>
            <person name="Dou J."/>
            <person name="Li Y."/>
            <person name="Mao J."/>
            <person name="Guo H."/>
            <person name="Dou H."/>
            <person name="Li T."/>
            <person name="Mu C."/>
            <person name="Jiang W."/>
            <person name="Fu Q."/>
            <person name="Fu X."/>
            <person name="Miao Y."/>
            <person name="Liu J."/>
            <person name="Yu Q."/>
            <person name="Li R."/>
            <person name="Liao H."/>
            <person name="Li X."/>
            <person name="Kong Y."/>
            <person name="Jiang Z."/>
            <person name="Chourrout D."/>
            <person name="Li R."/>
            <person name="Bao Z."/>
        </authorList>
    </citation>
    <scope>NUCLEOTIDE SEQUENCE [LARGE SCALE GENOMIC DNA]</scope>
    <source>
        <strain evidence="3 4">PY_sf001</strain>
    </source>
</reference>
<keyword evidence="1" id="KW-0802">TPR repeat</keyword>
<dbReference type="Proteomes" id="UP000242188">
    <property type="component" value="Unassembled WGS sequence"/>
</dbReference>
<feature type="repeat" description="TPR" evidence="1">
    <location>
        <begin position="126"/>
        <end position="159"/>
    </location>
</feature>
<feature type="region of interest" description="Disordered" evidence="2">
    <location>
        <begin position="216"/>
        <end position="258"/>
    </location>
</feature>
<dbReference type="AlphaFoldDB" id="A0A210R094"/>
<organism evidence="3 4">
    <name type="scientific">Mizuhopecten yessoensis</name>
    <name type="common">Japanese scallop</name>
    <name type="synonym">Patinopecten yessoensis</name>
    <dbReference type="NCBI Taxonomy" id="6573"/>
    <lineage>
        <taxon>Eukaryota</taxon>
        <taxon>Metazoa</taxon>
        <taxon>Spiralia</taxon>
        <taxon>Lophotrochozoa</taxon>
        <taxon>Mollusca</taxon>
        <taxon>Bivalvia</taxon>
        <taxon>Autobranchia</taxon>
        <taxon>Pteriomorphia</taxon>
        <taxon>Pectinida</taxon>
        <taxon>Pectinoidea</taxon>
        <taxon>Pectinidae</taxon>
        <taxon>Mizuhopecten</taxon>
    </lineage>
</organism>
<comment type="caution">
    <text evidence="3">The sequence shown here is derived from an EMBL/GenBank/DDBJ whole genome shotgun (WGS) entry which is preliminary data.</text>
</comment>
<evidence type="ECO:0000256" key="2">
    <source>
        <dbReference type="SAM" id="MobiDB-lite"/>
    </source>
</evidence>
<dbReference type="SUPFAM" id="SSF48452">
    <property type="entry name" value="TPR-like"/>
    <property type="match status" value="1"/>
</dbReference>
<gene>
    <name evidence="3" type="ORF">KP79_PYT08610</name>
</gene>
<name>A0A210R094_MIZYE</name>
<dbReference type="InterPro" id="IPR011990">
    <property type="entry name" value="TPR-like_helical_dom_sf"/>
</dbReference>
<dbReference type="PANTHER" id="PTHR15544">
    <property type="entry name" value="OSMOSIS RESPONSIVE FACTOR"/>
    <property type="match status" value="1"/>
</dbReference>
<accession>A0A210R094</accession>
<keyword evidence="4" id="KW-1185">Reference proteome</keyword>
<dbReference type="InterPro" id="IPR019734">
    <property type="entry name" value="TPR_rpt"/>
</dbReference>
<dbReference type="SMART" id="SM00028">
    <property type="entry name" value="TPR"/>
    <property type="match status" value="2"/>
</dbReference>
<dbReference type="InterPro" id="IPR052658">
    <property type="entry name" value="TPR-containing"/>
</dbReference>